<organism evidence="1 2">
    <name type="scientific">Xanthomonas euvesicatoria</name>
    <dbReference type="NCBI Taxonomy" id="456327"/>
    <lineage>
        <taxon>Bacteria</taxon>
        <taxon>Pseudomonadati</taxon>
        <taxon>Pseudomonadota</taxon>
        <taxon>Gammaproteobacteria</taxon>
        <taxon>Lysobacterales</taxon>
        <taxon>Lysobacteraceae</taxon>
        <taxon>Xanthomonas</taxon>
    </lineage>
</organism>
<dbReference type="Proteomes" id="UP000576603">
    <property type="component" value="Unassembled WGS sequence"/>
</dbReference>
<accession>A0AAW3U1K9</accession>
<reference evidence="1 2" key="1">
    <citation type="submission" date="2020-08" db="EMBL/GenBank/DDBJ databases">
        <title>Studying the diversity of plant-associated saprophytic bacteria and their role in host health and plant-pathogen interactions.</title>
        <authorList>
            <person name="Potnis N."/>
        </authorList>
    </citation>
    <scope>NUCLEOTIDE SEQUENCE [LARGE SCALE GENOMIC DNA]</scope>
    <source>
        <strain evidence="1 2">CFBP 7922</strain>
    </source>
</reference>
<name>A0AAW3U1K9_XANEU</name>
<evidence type="ECO:0000313" key="1">
    <source>
        <dbReference type="EMBL" id="MBB4722726.1"/>
    </source>
</evidence>
<dbReference type="EMBL" id="JACHNL010000002">
    <property type="protein sequence ID" value="MBB4722726.1"/>
    <property type="molecule type" value="Genomic_DNA"/>
</dbReference>
<sequence length="62" mass="6588">MSRLYQRALALGWTLVAIAAAVCVPIRLAEIHAAQDNVVAQPAVATAQKAPLSHVRLARAED</sequence>
<gene>
    <name evidence="1" type="ORF">FHY32_001044</name>
</gene>
<comment type="caution">
    <text evidence="1">The sequence shown here is derived from an EMBL/GenBank/DDBJ whole genome shotgun (WGS) entry which is preliminary data.</text>
</comment>
<dbReference type="AlphaFoldDB" id="A0AAW3U1K9"/>
<proteinExistence type="predicted"/>
<evidence type="ECO:0000313" key="2">
    <source>
        <dbReference type="Proteomes" id="UP000576603"/>
    </source>
</evidence>
<dbReference type="RefSeq" id="WP_184420293.1">
    <property type="nucleotide sequence ID" value="NZ_JACHNK010000002.1"/>
</dbReference>
<protein>
    <submittedName>
        <fullName evidence="1">Uncharacterized protein</fullName>
    </submittedName>
</protein>